<dbReference type="AlphaFoldDB" id="A0A6G8FHD0"/>
<sequence length="674" mass="68145">MALAATATLVGGGSLLAVAAPAMAGTSVTGLSVTVTSDGTEPFDADDAPGHDSGANNGIVRAQDTVKWSVVGAEAAGTAVYTMTLPAGMVFDASSAAGTSCNGPTGGSINAAGNVLKCDRVMGGGTASLNVSARVGAVANGTDIALKVDVDGLSETSAPVKVSATPKTEIAVYGDTPTMGVDFNGVLGVKLPQGVHLGVTKDPANPSFFGYEALQTPFTFTVDVPTGAVPYSQSVGAGGGTITASQPGGAGTSITYTVTGANTSLLNATTLSGMPATMAGNNRYSINVFVPYVAGNINPGETVQLPMHVKDFDPNSLSGQSNFGTEYAPGQEPGAACQSPAVGSQLNCNRWAVTRSAGEALGATSNAAWASLSTFMFGDYYGMVEPQGRLNKAAVPGQAFLAAAGITNGGSAESSASNASGSMTWDPALLQLTGAPHLRIANTSGGAAFYNPGTGTEVDQADYTLEYTNYVFADDADRRARESFSDPSITWVTDPSELAGGIASVTSVRVKYLKPLAPNTTIGLVTPLQRTLSSAGLPTGTRLPWFWQYGSTGTPTVKSNYSGTGLSGAGGNIQASDALVRADVAWQKVEGETYAAGNAQRGDIVNLKITPVVIGPVGNANTVAAGTKVTVTMPNACLEPVADVLPSNAQLTPVFRVRTVPRAPPPRSCTPSVT</sequence>
<evidence type="ECO:0000256" key="1">
    <source>
        <dbReference type="SAM" id="MobiDB-lite"/>
    </source>
</evidence>
<feature type="signal peptide" evidence="2">
    <location>
        <begin position="1"/>
        <end position="24"/>
    </location>
</feature>
<feature type="region of interest" description="Disordered" evidence="1">
    <location>
        <begin position="39"/>
        <end position="58"/>
    </location>
</feature>
<evidence type="ECO:0000313" key="3">
    <source>
        <dbReference type="EMBL" id="QIM15906.1"/>
    </source>
</evidence>
<dbReference type="KEGG" id="lins:G7067_04895"/>
<keyword evidence="2" id="KW-0732">Signal</keyword>
<dbReference type="RefSeq" id="WP_166322408.1">
    <property type="nucleotide sequence ID" value="NZ_CP049934.1"/>
</dbReference>
<keyword evidence="4" id="KW-1185">Reference proteome</keyword>
<dbReference type="EMBL" id="CP049934">
    <property type="protein sequence ID" value="QIM15906.1"/>
    <property type="molecule type" value="Genomic_DNA"/>
</dbReference>
<protein>
    <submittedName>
        <fullName evidence="3">Uncharacterized protein</fullName>
    </submittedName>
</protein>
<evidence type="ECO:0000256" key="2">
    <source>
        <dbReference type="SAM" id="SignalP"/>
    </source>
</evidence>
<gene>
    <name evidence="3" type="ORF">G7067_04895</name>
</gene>
<dbReference type="Proteomes" id="UP000501387">
    <property type="component" value="Chromosome"/>
</dbReference>
<evidence type="ECO:0000313" key="4">
    <source>
        <dbReference type="Proteomes" id="UP000501387"/>
    </source>
</evidence>
<proteinExistence type="predicted"/>
<name>A0A6G8FHD0_9MICO</name>
<feature type="chain" id="PRO_5026243216" evidence="2">
    <location>
        <begin position="25"/>
        <end position="674"/>
    </location>
</feature>
<accession>A0A6G8FHD0</accession>
<organism evidence="3 4">
    <name type="scientific">Leucobacter insecticola</name>
    <dbReference type="NCBI Taxonomy" id="2714934"/>
    <lineage>
        <taxon>Bacteria</taxon>
        <taxon>Bacillati</taxon>
        <taxon>Actinomycetota</taxon>
        <taxon>Actinomycetes</taxon>
        <taxon>Micrococcales</taxon>
        <taxon>Microbacteriaceae</taxon>
        <taxon>Leucobacter</taxon>
    </lineage>
</organism>
<reference evidence="3 4" key="1">
    <citation type="submission" date="2020-03" db="EMBL/GenBank/DDBJ databases">
        <title>Leucobacter sp. nov., isolated from beetles.</title>
        <authorList>
            <person name="Hyun D.-W."/>
            <person name="Bae J.-W."/>
        </authorList>
    </citation>
    <scope>NUCLEOTIDE SEQUENCE [LARGE SCALE GENOMIC DNA]</scope>
    <source>
        <strain evidence="3 4">HDW9B</strain>
    </source>
</reference>